<accession>A0A1X2DVT4</accession>
<comment type="caution">
    <text evidence="2">The sequence shown here is derived from an EMBL/GenBank/DDBJ whole genome shotgun (WGS) entry which is preliminary data.</text>
</comment>
<keyword evidence="1" id="KW-0472">Membrane</keyword>
<keyword evidence="1" id="KW-1133">Transmembrane helix</keyword>
<gene>
    <name evidence="2" type="ORF">AWC27_09885</name>
</gene>
<evidence type="ECO:0000313" key="3">
    <source>
        <dbReference type="Proteomes" id="UP000193317"/>
    </source>
</evidence>
<keyword evidence="1" id="KW-0812">Transmembrane</keyword>
<feature type="transmembrane region" description="Helical" evidence="1">
    <location>
        <begin position="54"/>
        <end position="77"/>
    </location>
</feature>
<keyword evidence="3" id="KW-1185">Reference proteome</keyword>
<protein>
    <recommendedName>
        <fullName evidence="4">DUF1275 family protein</fullName>
    </recommendedName>
</protein>
<dbReference type="PANTHER" id="PTHR37314:SF4">
    <property type="entry name" value="UPF0700 TRANSMEMBRANE PROTEIN YOAK"/>
    <property type="match status" value="1"/>
</dbReference>
<sequence length="233" mass="24499">MREIRTREARLLWVLTALSGLLGATALTQTVGYFVTFMTGNARVAVVGLFKSHYWLSASGAMLMASFLGGVVLASLCRRHVWVGHPHSPTALTTLFLIIATAIDAVDGVDGVTFVSIVFVAFALGAMNTSFVRDGEVSTPVSYVTGTLVKFGQGIERHISGGSASDWLGYIVQFTSYAAGATIGGCISLVANGSQMLAAATAVSAAITVYTFRTNRADIPNQRQADAVEAQAL</sequence>
<dbReference type="Pfam" id="PF06912">
    <property type="entry name" value="DUF1275"/>
    <property type="match status" value="1"/>
</dbReference>
<dbReference type="InterPro" id="IPR010699">
    <property type="entry name" value="DUF1275"/>
</dbReference>
<feature type="transmembrane region" description="Helical" evidence="1">
    <location>
        <begin position="112"/>
        <end position="132"/>
    </location>
</feature>
<name>A0A1X2DVT4_MYCSZ</name>
<dbReference type="Proteomes" id="UP000193317">
    <property type="component" value="Unassembled WGS sequence"/>
</dbReference>
<dbReference type="OrthoDB" id="3544269at2"/>
<dbReference type="RefSeq" id="WP_085672652.1">
    <property type="nucleotide sequence ID" value="NZ_JACKRU010000819.1"/>
</dbReference>
<evidence type="ECO:0000256" key="1">
    <source>
        <dbReference type="SAM" id="Phobius"/>
    </source>
</evidence>
<proteinExistence type="predicted"/>
<evidence type="ECO:0000313" key="2">
    <source>
        <dbReference type="EMBL" id="ORW91799.1"/>
    </source>
</evidence>
<feature type="transmembrane region" description="Helical" evidence="1">
    <location>
        <begin position="89"/>
        <end position="106"/>
    </location>
</feature>
<dbReference type="PANTHER" id="PTHR37314">
    <property type="entry name" value="SLR0142 PROTEIN"/>
    <property type="match status" value="1"/>
</dbReference>
<dbReference type="AlphaFoldDB" id="A0A1X2DVT4"/>
<reference evidence="2 3" key="1">
    <citation type="submission" date="2016-01" db="EMBL/GenBank/DDBJ databases">
        <title>The new phylogeny of the genus Mycobacterium.</title>
        <authorList>
            <person name="Tarcisio F."/>
            <person name="Conor M."/>
            <person name="Antonella G."/>
            <person name="Elisabetta G."/>
            <person name="Giulia F.S."/>
            <person name="Sara T."/>
            <person name="Anna F."/>
            <person name="Clotilde B."/>
            <person name="Roberto B."/>
            <person name="Veronica D.S."/>
            <person name="Fabio R."/>
            <person name="Monica P."/>
            <person name="Olivier J."/>
            <person name="Enrico T."/>
            <person name="Nicola S."/>
        </authorList>
    </citation>
    <scope>NUCLEOTIDE SEQUENCE [LARGE SCALE GENOMIC DNA]</scope>
    <source>
        <strain evidence="2 3">DSM 44166</strain>
    </source>
</reference>
<dbReference type="EMBL" id="LQPW01000154">
    <property type="protein sequence ID" value="ORW91799.1"/>
    <property type="molecule type" value="Genomic_DNA"/>
</dbReference>
<evidence type="ECO:0008006" key="4">
    <source>
        <dbReference type="Google" id="ProtNLM"/>
    </source>
</evidence>
<organism evidence="2 3">
    <name type="scientific">Mycobacterium szulgai</name>
    <dbReference type="NCBI Taxonomy" id="1787"/>
    <lineage>
        <taxon>Bacteria</taxon>
        <taxon>Bacillati</taxon>
        <taxon>Actinomycetota</taxon>
        <taxon>Actinomycetes</taxon>
        <taxon>Mycobacteriales</taxon>
        <taxon>Mycobacteriaceae</taxon>
        <taxon>Mycobacterium</taxon>
    </lineage>
</organism>